<dbReference type="InterPro" id="IPR036188">
    <property type="entry name" value="FAD/NAD-bd_sf"/>
</dbReference>
<dbReference type="SUPFAM" id="SSF51905">
    <property type="entry name" value="FAD/NAD(P)-binding domain"/>
    <property type="match status" value="1"/>
</dbReference>
<sequence length="416" mass="45173">MKFDTVIIGGGLSGLVCGLRLQKGGKKCAIVSSGQSAMHFSSGYFDFLDRTPDGKDVSVPLDAVDLLDKEHPYSKIGKARLTAYAEEIKGFFKGCGIILNGNPLRNGYRITPMGNLKRTWLGLDDFQVLETEGYPWKKVLIANIEGFLDFNTAFIAQSLEAKGIECRTSVLKIEETERLRRNPSEMRATNIARVLEHGSVEEKAVKQIGNLLQDEDAVILPAVFGLKKAGMKEAIEKALGREVIFVATMPPSVPGIRTQMRLRSEFEAAGGVFLQGDTACAPLMNGQKVASIGTVNFGDIRLEADSFVLAAGNFFSKGLTATPECIHENVFGLDTDASAARSDWYDTDFFNRQNYISYGVKTDRKFRCMKDGNTLVNLYATGSILGGSNALYEGCGAGTAIFSAFSVADTILSENA</sequence>
<dbReference type="GO" id="GO:0004368">
    <property type="term" value="F:glycerol-3-phosphate dehydrogenase (quinone) activity"/>
    <property type="evidence" value="ECO:0007669"/>
    <property type="project" value="UniProtKB-EC"/>
</dbReference>
<feature type="domain" description="FAD-dependent oxidoreductase 2 FAD-binding" evidence="4">
    <location>
        <begin position="4"/>
        <end position="398"/>
    </location>
</feature>
<keyword evidence="2" id="KW-0288">FMN</keyword>
<dbReference type="NCBIfam" id="NF003719">
    <property type="entry name" value="PRK05329.1-2"/>
    <property type="match status" value="1"/>
</dbReference>
<dbReference type="PIRSF" id="PIRSF000141">
    <property type="entry name" value="Anaerobic_G3P_dh"/>
    <property type="match status" value="1"/>
</dbReference>
<evidence type="ECO:0000256" key="3">
    <source>
        <dbReference type="ARBA" id="ARBA00023002"/>
    </source>
</evidence>
<dbReference type="Proteomes" id="UP000823660">
    <property type="component" value="Unassembled WGS sequence"/>
</dbReference>
<dbReference type="Pfam" id="PF00890">
    <property type="entry name" value="FAD_binding_2"/>
    <property type="match status" value="1"/>
</dbReference>
<dbReference type="NCBIfam" id="NF003720">
    <property type="entry name" value="PRK05329.1-3"/>
    <property type="match status" value="1"/>
</dbReference>
<gene>
    <name evidence="5" type="primary">glpB</name>
    <name evidence="5" type="ORF">IAB99_05135</name>
</gene>
<dbReference type="NCBIfam" id="TIGR03378">
    <property type="entry name" value="glycerol3P_GlpB"/>
    <property type="match status" value="1"/>
</dbReference>
<evidence type="ECO:0000256" key="2">
    <source>
        <dbReference type="ARBA" id="ARBA00022643"/>
    </source>
</evidence>
<evidence type="ECO:0000256" key="1">
    <source>
        <dbReference type="ARBA" id="ARBA00022630"/>
    </source>
</evidence>
<dbReference type="EMBL" id="JADIMH010000030">
    <property type="protein sequence ID" value="MBO8467130.1"/>
    <property type="molecule type" value="Genomic_DNA"/>
</dbReference>
<proteinExistence type="predicted"/>
<evidence type="ECO:0000313" key="5">
    <source>
        <dbReference type="EMBL" id="MBO8467130.1"/>
    </source>
</evidence>
<keyword evidence="3 5" id="KW-0560">Oxidoreductase</keyword>
<keyword evidence="1" id="KW-0285">Flavoprotein</keyword>
<dbReference type="SUPFAM" id="SSF51971">
    <property type="entry name" value="Nucleotide-binding domain"/>
    <property type="match status" value="1"/>
</dbReference>
<reference evidence="5" key="1">
    <citation type="submission" date="2020-10" db="EMBL/GenBank/DDBJ databases">
        <authorList>
            <person name="Gilroy R."/>
        </authorList>
    </citation>
    <scope>NUCLEOTIDE SEQUENCE</scope>
    <source>
        <strain evidence="5">B1-15692</strain>
    </source>
</reference>
<dbReference type="InterPro" id="IPR003953">
    <property type="entry name" value="FAD-dep_OxRdtase_2_FAD-bd"/>
</dbReference>
<dbReference type="GO" id="GO:0009331">
    <property type="term" value="C:glycerol-3-phosphate dehydrogenase (FAD) complex"/>
    <property type="evidence" value="ECO:0007669"/>
    <property type="project" value="InterPro"/>
</dbReference>
<comment type="caution">
    <text evidence="5">The sequence shown here is derived from an EMBL/GenBank/DDBJ whole genome shotgun (WGS) entry which is preliminary data.</text>
</comment>
<evidence type="ECO:0000259" key="4">
    <source>
        <dbReference type="Pfam" id="PF00890"/>
    </source>
</evidence>
<organism evidence="5 6">
    <name type="scientific">Candidatus Cryptobacteroides faecipullorum</name>
    <dbReference type="NCBI Taxonomy" id="2840764"/>
    <lineage>
        <taxon>Bacteria</taxon>
        <taxon>Pseudomonadati</taxon>
        <taxon>Bacteroidota</taxon>
        <taxon>Bacteroidia</taxon>
        <taxon>Bacteroidales</taxon>
        <taxon>Candidatus Cryptobacteroides</taxon>
    </lineage>
</organism>
<dbReference type="AlphaFoldDB" id="A0A9D9I7G4"/>
<dbReference type="EC" id="1.1.5.3" evidence="5"/>
<evidence type="ECO:0000313" key="6">
    <source>
        <dbReference type="Proteomes" id="UP000823660"/>
    </source>
</evidence>
<protein>
    <submittedName>
        <fullName evidence="5">Glycerol-3-phosphate dehydrogenase subunit GlpB</fullName>
        <ecNumber evidence="5">1.1.5.3</ecNumber>
    </submittedName>
</protein>
<reference evidence="5" key="2">
    <citation type="journal article" date="2021" name="PeerJ">
        <title>Extensive microbial diversity within the chicken gut microbiome revealed by metagenomics and culture.</title>
        <authorList>
            <person name="Gilroy R."/>
            <person name="Ravi A."/>
            <person name="Getino M."/>
            <person name="Pursley I."/>
            <person name="Horton D.L."/>
            <person name="Alikhan N.F."/>
            <person name="Baker D."/>
            <person name="Gharbi K."/>
            <person name="Hall N."/>
            <person name="Watson M."/>
            <person name="Adriaenssens E.M."/>
            <person name="Foster-Nyarko E."/>
            <person name="Jarju S."/>
            <person name="Secka A."/>
            <person name="Antonio M."/>
            <person name="Oren A."/>
            <person name="Chaudhuri R.R."/>
            <person name="La Ragione R."/>
            <person name="Hildebrand F."/>
            <person name="Pallen M.J."/>
        </authorList>
    </citation>
    <scope>NUCLEOTIDE SEQUENCE</scope>
    <source>
        <strain evidence="5">B1-15692</strain>
    </source>
</reference>
<accession>A0A9D9I7G4</accession>
<dbReference type="InterPro" id="IPR009158">
    <property type="entry name" value="G3P_DH_GlpB_su"/>
</dbReference>
<name>A0A9D9I7G4_9BACT</name>